<dbReference type="STRING" id="1703779.AMJ83_05390"/>
<evidence type="ECO:0000256" key="2">
    <source>
        <dbReference type="ARBA" id="ARBA00022692"/>
    </source>
</evidence>
<dbReference type="GO" id="GO:0065002">
    <property type="term" value="P:intracellular protein transmembrane transport"/>
    <property type="evidence" value="ECO:0007669"/>
    <property type="project" value="TreeGrafter"/>
</dbReference>
<comment type="caution">
    <text evidence="6">The sequence shown here is derived from an EMBL/GenBank/DDBJ whole genome shotgun (WGS) entry which is preliminary data.</text>
</comment>
<comment type="similarity">
    <text evidence="5">Belongs to the TatC family.</text>
</comment>
<keyword evidence="4 5" id="KW-0472">Membrane</keyword>
<keyword evidence="5" id="KW-0811">Translocation</keyword>
<protein>
    <recommendedName>
        <fullName evidence="5">Sec-independent protein translocase protein TatC</fullName>
    </recommendedName>
</protein>
<evidence type="ECO:0000256" key="1">
    <source>
        <dbReference type="ARBA" id="ARBA00004141"/>
    </source>
</evidence>
<dbReference type="Pfam" id="PF00902">
    <property type="entry name" value="TatC"/>
    <property type="match status" value="1"/>
</dbReference>
<dbReference type="PANTHER" id="PTHR30371">
    <property type="entry name" value="SEC-INDEPENDENT PROTEIN TRANSLOCASE PROTEIN TATC"/>
    <property type="match status" value="1"/>
</dbReference>
<proteinExistence type="inferred from homology"/>
<organism evidence="6 7">
    <name type="scientific">candidate division WOR_3 bacterium SM23_42</name>
    <dbReference type="NCBI Taxonomy" id="1703779"/>
    <lineage>
        <taxon>Bacteria</taxon>
        <taxon>Bacteria division WOR-3</taxon>
    </lineage>
</organism>
<feature type="transmembrane region" description="Helical" evidence="5">
    <location>
        <begin position="68"/>
        <end position="89"/>
    </location>
</feature>
<dbReference type="AlphaFoldDB" id="A0A0S8FSZ5"/>
<evidence type="ECO:0000256" key="5">
    <source>
        <dbReference type="HAMAP-Rule" id="MF_00902"/>
    </source>
</evidence>
<feature type="transmembrane region" description="Helical" evidence="5">
    <location>
        <begin position="20"/>
        <end position="37"/>
    </location>
</feature>
<dbReference type="GO" id="GO:0033281">
    <property type="term" value="C:TAT protein transport complex"/>
    <property type="evidence" value="ECO:0007669"/>
    <property type="project" value="UniProtKB-UniRule"/>
</dbReference>
<gene>
    <name evidence="5" type="primary">tatC</name>
    <name evidence="6" type="ORF">AMJ83_05390</name>
</gene>
<keyword evidence="5" id="KW-0653">Protein transport</keyword>
<feature type="transmembrane region" description="Helical" evidence="5">
    <location>
        <begin position="189"/>
        <end position="205"/>
    </location>
</feature>
<evidence type="ECO:0000256" key="3">
    <source>
        <dbReference type="ARBA" id="ARBA00022989"/>
    </source>
</evidence>
<dbReference type="PRINTS" id="PR01840">
    <property type="entry name" value="TATCFAMILY"/>
</dbReference>
<keyword evidence="5" id="KW-1003">Cell membrane</keyword>
<keyword evidence="3 5" id="KW-1133">Transmembrane helix</keyword>
<evidence type="ECO:0000313" key="7">
    <source>
        <dbReference type="Proteomes" id="UP000051373"/>
    </source>
</evidence>
<evidence type="ECO:0000256" key="4">
    <source>
        <dbReference type="ARBA" id="ARBA00023136"/>
    </source>
</evidence>
<name>A0A0S8FSZ5_UNCW3</name>
<dbReference type="HAMAP" id="MF_00902">
    <property type="entry name" value="TatC"/>
    <property type="match status" value="1"/>
</dbReference>
<feature type="transmembrane region" description="Helical" evidence="5">
    <location>
        <begin position="151"/>
        <end position="177"/>
    </location>
</feature>
<dbReference type="InterPro" id="IPR002033">
    <property type="entry name" value="TatC"/>
</dbReference>
<dbReference type="GO" id="GO:0009977">
    <property type="term" value="F:proton motive force dependent protein transmembrane transporter activity"/>
    <property type="evidence" value="ECO:0007669"/>
    <property type="project" value="TreeGrafter"/>
</dbReference>
<comment type="subunit">
    <text evidence="5">Forms a complex with TatA.</text>
</comment>
<dbReference type="GO" id="GO:0043953">
    <property type="term" value="P:protein transport by the Tat complex"/>
    <property type="evidence" value="ECO:0007669"/>
    <property type="project" value="UniProtKB-UniRule"/>
</dbReference>
<dbReference type="PANTHER" id="PTHR30371:SF0">
    <property type="entry name" value="SEC-INDEPENDENT PROTEIN TRANSLOCASE PROTEIN TATC, CHLOROPLASTIC-RELATED"/>
    <property type="match status" value="1"/>
</dbReference>
<evidence type="ECO:0000313" key="6">
    <source>
        <dbReference type="EMBL" id="KPK63880.1"/>
    </source>
</evidence>
<sequence>MNEKRTTFIEHLEELRKRILYSIAGVAVFTIAGFFFAKKVMGMIIQRASLETTYFFAPAEAFVAQIKVALFLGIIIAFPFLLYQTWAFIGPGLTKSERRISLSYIGSGLILFVIGILFGYYILIPYGLKFLLSFGSDTIQPLLNIGKYLNFFLWCMLGSGVLFQLPLIVFFLMRLGIVDVDTIRKHRPEAIVAVLILCAVITPTGDFFTLLLLSVPLLLLFELSILAARLSKKR</sequence>
<keyword evidence="5" id="KW-0813">Transport</keyword>
<accession>A0A0S8FSZ5</accession>
<dbReference type="EMBL" id="LJUJ01000008">
    <property type="protein sequence ID" value="KPK63880.1"/>
    <property type="molecule type" value="Genomic_DNA"/>
</dbReference>
<dbReference type="NCBIfam" id="TIGR00945">
    <property type="entry name" value="tatC"/>
    <property type="match status" value="1"/>
</dbReference>
<reference evidence="6 7" key="1">
    <citation type="journal article" date="2015" name="Microbiome">
        <title>Genomic resolution of linkages in carbon, nitrogen, and sulfur cycling among widespread estuary sediment bacteria.</title>
        <authorList>
            <person name="Baker B.J."/>
            <person name="Lazar C.S."/>
            <person name="Teske A.P."/>
            <person name="Dick G.J."/>
        </authorList>
    </citation>
    <scope>NUCLEOTIDE SEQUENCE [LARGE SCALE GENOMIC DNA]</scope>
    <source>
        <strain evidence="6">SM23_42</strain>
    </source>
</reference>
<dbReference type="Proteomes" id="UP000051373">
    <property type="component" value="Unassembled WGS sequence"/>
</dbReference>
<comment type="function">
    <text evidence="5">Part of the twin-arginine translocation (Tat) system that transports large folded proteins containing a characteristic twin-arginine motif in their signal peptide across membranes.</text>
</comment>
<feature type="transmembrane region" description="Helical" evidence="5">
    <location>
        <begin position="101"/>
        <end position="123"/>
    </location>
</feature>
<keyword evidence="2 5" id="KW-0812">Transmembrane</keyword>
<comment type="caution">
    <text evidence="5">Lacks conserved residue(s) required for the propagation of feature annotation.</text>
</comment>
<comment type="subcellular location">
    <subcellularLocation>
        <location evidence="5">Cell membrane</location>
        <topology evidence="5">Multi-pass membrane protein</topology>
    </subcellularLocation>
    <subcellularLocation>
        <location evidence="1">Membrane</location>
        <topology evidence="1">Multi-pass membrane protein</topology>
    </subcellularLocation>
</comment>